<feature type="non-terminal residue" evidence="2">
    <location>
        <position position="210"/>
    </location>
</feature>
<dbReference type="EMBL" id="KB467909">
    <property type="protein sequence ID" value="PCH37207.1"/>
    <property type="molecule type" value="Genomic_DNA"/>
</dbReference>
<name>A0A2H3JMH4_WOLCO</name>
<reference evidence="2 3" key="1">
    <citation type="journal article" date="2012" name="Science">
        <title>The Paleozoic origin of enzymatic lignin decomposition reconstructed from 31 fungal genomes.</title>
        <authorList>
            <person name="Floudas D."/>
            <person name="Binder M."/>
            <person name="Riley R."/>
            <person name="Barry K."/>
            <person name="Blanchette R.A."/>
            <person name="Henrissat B."/>
            <person name="Martinez A.T."/>
            <person name="Otillar R."/>
            <person name="Spatafora J.W."/>
            <person name="Yadav J.S."/>
            <person name="Aerts A."/>
            <person name="Benoit I."/>
            <person name="Boyd A."/>
            <person name="Carlson A."/>
            <person name="Copeland A."/>
            <person name="Coutinho P.M."/>
            <person name="de Vries R.P."/>
            <person name="Ferreira P."/>
            <person name="Findley K."/>
            <person name="Foster B."/>
            <person name="Gaskell J."/>
            <person name="Glotzer D."/>
            <person name="Gorecki P."/>
            <person name="Heitman J."/>
            <person name="Hesse C."/>
            <person name="Hori C."/>
            <person name="Igarashi K."/>
            <person name="Jurgens J.A."/>
            <person name="Kallen N."/>
            <person name="Kersten P."/>
            <person name="Kohler A."/>
            <person name="Kuees U."/>
            <person name="Kumar T.K.A."/>
            <person name="Kuo A."/>
            <person name="LaButti K."/>
            <person name="Larrondo L.F."/>
            <person name="Lindquist E."/>
            <person name="Ling A."/>
            <person name="Lombard V."/>
            <person name="Lucas S."/>
            <person name="Lundell T."/>
            <person name="Martin R."/>
            <person name="McLaughlin D.J."/>
            <person name="Morgenstern I."/>
            <person name="Morin E."/>
            <person name="Murat C."/>
            <person name="Nagy L.G."/>
            <person name="Nolan M."/>
            <person name="Ohm R.A."/>
            <person name="Patyshakuliyeva A."/>
            <person name="Rokas A."/>
            <person name="Ruiz-Duenas F.J."/>
            <person name="Sabat G."/>
            <person name="Salamov A."/>
            <person name="Samejima M."/>
            <person name="Schmutz J."/>
            <person name="Slot J.C."/>
            <person name="St John F."/>
            <person name="Stenlid J."/>
            <person name="Sun H."/>
            <person name="Sun S."/>
            <person name="Syed K."/>
            <person name="Tsang A."/>
            <person name="Wiebenga A."/>
            <person name="Young D."/>
            <person name="Pisabarro A."/>
            <person name="Eastwood D.C."/>
            <person name="Martin F."/>
            <person name="Cullen D."/>
            <person name="Grigoriev I.V."/>
            <person name="Hibbett D.S."/>
        </authorList>
    </citation>
    <scope>NUCLEOTIDE SEQUENCE [LARGE SCALE GENOMIC DNA]</scope>
    <source>
        <strain evidence="2 3">MD-104</strain>
    </source>
</reference>
<feature type="transmembrane region" description="Helical" evidence="1">
    <location>
        <begin position="117"/>
        <end position="137"/>
    </location>
</feature>
<proteinExistence type="predicted"/>
<dbReference type="Proteomes" id="UP000218811">
    <property type="component" value="Unassembled WGS sequence"/>
</dbReference>
<organism evidence="2 3">
    <name type="scientific">Wolfiporia cocos (strain MD-104)</name>
    <name type="common">Brown rot fungus</name>
    <dbReference type="NCBI Taxonomy" id="742152"/>
    <lineage>
        <taxon>Eukaryota</taxon>
        <taxon>Fungi</taxon>
        <taxon>Dikarya</taxon>
        <taxon>Basidiomycota</taxon>
        <taxon>Agaricomycotina</taxon>
        <taxon>Agaricomycetes</taxon>
        <taxon>Polyporales</taxon>
        <taxon>Phaeolaceae</taxon>
        <taxon>Wolfiporia</taxon>
    </lineage>
</organism>
<keyword evidence="1" id="KW-1133">Transmembrane helix</keyword>
<keyword evidence="1" id="KW-0472">Membrane</keyword>
<evidence type="ECO:0000256" key="1">
    <source>
        <dbReference type="SAM" id="Phobius"/>
    </source>
</evidence>
<protein>
    <submittedName>
        <fullName evidence="2">Uncharacterized protein</fullName>
    </submittedName>
</protein>
<sequence>MWAVVSYLRVYVISERNACLSMLVLTLALVPCGVNLFVVAHASYYITQTSIEKICVIDYALTAEELDRAIIVSRASLITSDAIVLIVTWLYTYEIRNRPNRTSVQVSLARMLAQNGLLYFLILLLLNLTHILLYCIAGSEVDQLSSFIPPISSIIISRFLLGIRQVRFMARAHTGIPHSSSSASISRARGSLPRRLSVMVFRVDSPCETE</sequence>
<keyword evidence="3" id="KW-1185">Reference proteome</keyword>
<feature type="transmembrane region" description="Helical" evidence="1">
    <location>
        <begin position="69"/>
        <end position="91"/>
    </location>
</feature>
<evidence type="ECO:0000313" key="2">
    <source>
        <dbReference type="EMBL" id="PCH37207.1"/>
    </source>
</evidence>
<keyword evidence="1" id="KW-0812">Transmembrane</keyword>
<dbReference type="OrthoDB" id="3052633at2759"/>
<gene>
    <name evidence="2" type="ORF">WOLCODRAFT_109738</name>
</gene>
<evidence type="ECO:0000313" key="3">
    <source>
        <dbReference type="Proteomes" id="UP000218811"/>
    </source>
</evidence>
<dbReference type="AlphaFoldDB" id="A0A2H3JMH4"/>
<feature type="transmembrane region" description="Helical" evidence="1">
    <location>
        <begin position="20"/>
        <end position="40"/>
    </location>
</feature>
<accession>A0A2H3JMH4</accession>
<feature type="transmembrane region" description="Helical" evidence="1">
    <location>
        <begin position="143"/>
        <end position="161"/>
    </location>
</feature>